<keyword evidence="2" id="KW-0444">Lipid biosynthesis</keyword>
<evidence type="ECO:0000256" key="1">
    <source>
        <dbReference type="ARBA" id="ARBA00006500"/>
    </source>
</evidence>
<keyword evidence="4" id="KW-0276">Fatty acid metabolism</keyword>
<dbReference type="Gene3D" id="3.10.129.10">
    <property type="entry name" value="Hotdog Thioesterase"/>
    <property type="match status" value="2"/>
</dbReference>
<sequence length="246" mass="27320">MKQPIWTQSYDVNTLVLDHRRQLGLVGLLKILQDAAWIHARHLDHGYEAMLEHGTLWVLTRFKLVIDEWPRWGDAIAIRTWVRPPVGPLANRDYEILAADGRKLGEATAAWLTLDATTRRPLRLTLGEGALAVREDGALDLAPAKLAPRPDLPVLATVPARLSDLDVNGHVNNVCYAAWILDALPAETYETEILRDYEIAFLGESRLGDVVRLEGTTDGPGQRWFQALRDSDGKPVFAARLGSVPG</sequence>
<evidence type="ECO:0000313" key="11">
    <source>
        <dbReference type="Proteomes" id="UP001597296"/>
    </source>
</evidence>
<feature type="domain" description="Acyl-ACP thioesterase-like C-terminal" evidence="9">
    <location>
        <begin position="158"/>
        <end position="212"/>
    </location>
</feature>
<dbReference type="InterPro" id="IPR049427">
    <property type="entry name" value="Acyl-ACP_TE_C"/>
</dbReference>
<accession>A0ABW5CAI8</accession>
<comment type="similarity">
    <text evidence="1">Belongs to the acyl-ACP thioesterase family.</text>
</comment>
<organism evidence="10 11">
    <name type="scientific">Phaeospirillum tilakii</name>
    <dbReference type="NCBI Taxonomy" id="741673"/>
    <lineage>
        <taxon>Bacteria</taxon>
        <taxon>Pseudomonadati</taxon>
        <taxon>Pseudomonadota</taxon>
        <taxon>Alphaproteobacteria</taxon>
        <taxon>Rhodospirillales</taxon>
        <taxon>Rhodospirillaceae</taxon>
        <taxon>Phaeospirillum</taxon>
    </lineage>
</organism>
<reference evidence="11" key="1">
    <citation type="journal article" date="2019" name="Int. J. Syst. Evol. Microbiol.">
        <title>The Global Catalogue of Microorganisms (GCM) 10K type strain sequencing project: providing services to taxonomists for standard genome sequencing and annotation.</title>
        <authorList>
            <consortium name="The Broad Institute Genomics Platform"/>
            <consortium name="The Broad Institute Genome Sequencing Center for Infectious Disease"/>
            <person name="Wu L."/>
            <person name="Ma J."/>
        </authorList>
    </citation>
    <scope>NUCLEOTIDE SEQUENCE [LARGE SCALE GENOMIC DNA]</scope>
    <source>
        <strain evidence="11">KCTC 15012</strain>
    </source>
</reference>
<dbReference type="Pfam" id="PF01643">
    <property type="entry name" value="Acyl-ACP_TE"/>
    <property type="match status" value="1"/>
</dbReference>
<dbReference type="Pfam" id="PF20791">
    <property type="entry name" value="Acyl-ACP_TE_C"/>
    <property type="match status" value="1"/>
</dbReference>
<evidence type="ECO:0000256" key="6">
    <source>
        <dbReference type="ARBA" id="ARBA00023098"/>
    </source>
</evidence>
<evidence type="ECO:0000256" key="2">
    <source>
        <dbReference type="ARBA" id="ARBA00022516"/>
    </source>
</evidence>
<dbReference type="SUPFAM" id="SSF54637">
    <property type="entry name" value="Thioesterase/thiol ester dehydrase-isomerase"/>
    <property type="match status" value="2"/>
</dbReference>
<gene>
    <name evidence="10" type="ORF">ACFSNB_10530</name>
</gene>
<dbReference type="InterPro" id="IPR045023">
    <property type="entry name" value="FATA/B"/>
</dbReference>
<dbReference type="Proteomes" id="UP001597296">
    <property type="component" value="Unassembled WGS sequence"/>
</dbReference>
<evidence type="ECO:0000256" key="4">
    <source>
        <dbReference type="ARBA" id="ARBA00022832"/>
    </source>
</evidence>
<protein>
    <submittedName>
        <fullName evidence="10">Acyl-[acyl-carrier-protein] thioesterase</fullName>
    </submittedName>
</protein>
<evidence type="ECO:0000256" key="7">
    <source>
        <dbReference type="ARBA" id="ARBA00023160"/>
    </source>
</evidence>
<dbReference type="RefSeq" id="WP_377316263.1">
    <property type="nucleotide sequence ID" value="NZ_JBHUIY010000018.1"/>
</dbReference>
<keyword evidence="3" id="KW-0378">Hydrolase</keyword>
<dbReference type="CDD" id="cd00586">
    <property type="entry name" value="4HBT"/>
    <property type="match status" value="2"/>
</dbReference>
<proteinExistence type="inferred from homology"/>
<dbReference type="PANTHER" id="PTHR31727">
    <property type="entry name" value="OLEOYL-ACYL CARRIER PROTEIN THIOESTERASE 1, CHLOROPLASTIC"/>
    <property type="match status" value="1"/>
</dbReference>
<name>A0ABW5CAI8_9PROT</name>
<evidence type="ECO:0000259" key="9">
    <source>
        <dbReference type="Pfam" id="PF20791"/>
    </source>
</evidence>
<evidence type="ECO:0000256" key="3">
    <source>
        <dbReference type="ARBA" id="ARBA00022801"/>
    </source>
</evidence>
<comment type="caution">
    <text evidence="10">The sequence shown here is derived from an EMBL/GenBank/DDBJ whole genome shotgun (WGS) entry which is preliminary data.</text>
</comment>
<evidence type="ECO:0000256" key="5">
    <source>
        <dbReference type="ARBA" id="ARBA00022946"/>
    </source>
</evidence>
<evidence type="ECO:0000313" key="10">
    <source>
        <dbReference type="EMBL" id="MFD2234240.1"/>
    </source>
</evidence>
<keyword evidence="11" id="KW-1185">Reference proteome</keyword>
<dbReference type="InterPro" id="IPR029069">
    <property type="entry name" value="HotDog_dom_sf"/>
</dbReference>
<keyword evidence="5" id="KW-0809">Transit peptide</keyword>
<keyword evidence="6" id="KW-0443">Lipid metabolism</keyword>
<dbReference type="InterPro" id="IPR002864">
    <property type="entry name" value="Acyl-ACP_thioesterase_NHD"/>
</dbReference>
<feature type="domain" description="Acyl-ACP thioesterase N-terminal hotdog" evidence="8">
    <location>
        <begin position="6"/>
        <end position="124"/>
    </location>
</feature>
<evidence type="ECO:0000259" key="8">
    <source>
        <dbReference type="Pfam" id="PF01643"/>
    </source>
</evidence>
<dbReference type="PANTHER" id="PTHR31727:SF6">
    <property type="entry name" value="OLEOYL-ACYL CARRIER PROTEIN THIOESTERASE 1, CHLOROPLASTIC"/>
    <property type="match status" value="1"/>
</dbReference>
<keyword evidence="7" id="KW-0275">Fatty acid biosynthesis</keyword>
<dbReference type="EMBL" id="JBHUIY010000018">
    <property type="protein sequence ID" value="MFD2234240.1"/>
    <property type="molecule type" value="Genomic_DNA"/>
</dbReference>